<protein>
    <submittedName>
        <fullName evidence="1">Uncharacterized protein</fullName>
    </submittedName>
</protein>
<evidence type="ECO:0000313" key="1">
    <source>
        <dbReference type="EMBL" id="EGF59691.1"/>
    </source>
</evidence>
<name>F3PNF2_9BACE</name>
<dbReference type="STRING" id="763034.HMPREF9446_00238"/>
<dbReference type="HOGENOM" id="CLU_1821523_0_0_10"/>
<sequence>MRNFTPVIGRHGYRFHRSNWGYLFADTEGATWMSELIAKMPFGGIGPLYGWRARDKYFVPVFYALNWEMDLLMTLETPEMFQFMYFLSPWLNHFGTTKDDYPVETELSKEETLKCVRMLNIQADDQIRLICIKGKRDTTHT</sequence>
<evidence type="ECO:0000313" key="2">
    <source>
        <dbReference type="Proteomes" id="UP000003416"/>
    </source>
</evidence>
<keyword evidence="2" id="KW-1185">Reference proteome</keyword>
<dbReference type="eggNOG" id="ENOG5030WP3">
    <property type="taxonomic scope" value="Bacteria"/>
</dbReference>
<dbReference type="GeneID" id="86048068"/>
<dbReference type="RefSeq" id="WP_009123602.1">
    <property type="nucleotide sequence ID" value="NZ_GL882606.1"/>
</dbReference>
<comment type="caution">
    <text evidence="1">The sequence shown here is derived from an EMBL/GenBank/DDBJ whole genome shotgun (WGS) entry which is preliminary data.</text>
</comment>
<dbReference type="Proteomes" id="UP000003416">
    <property type="component" value="Unassembled WGS sequence"/>
</dbReference>
<reference evidence="1 2" key="1">
    <citation type="submission" date="2011-02" db="EMBL/GenBank/DDBJ databases">
        <authorList>
            <person name="Weinstock G."/>
            <person name="Sodergren E."/>
            <person name="Clifton S."/>
            <person name="Fulton L."/>
            <person name="Fulton B."/>
            <person name="Courtney L."/>
            <person name="Fronick C."/>
            <person name="Harrison M."/>
            <person name="Strong C."/>
            <person name="Farmer C."/>
            <person name="Delahaunty K."/>
            <person name="Markovic C."/>
            <person name="Hall O."/>
            <person name="Minx P."/>
            <person name="Tomlinson C."/>
            <person name="Mitreva M."/>
            <person name="Hou S."/>
            <person name="Chen J."/>
            <person name="Wollam A."/>
            <person name="Pepin K.H."/>
            <person name="Johnson M."/>
            <person name="Bhonagiri V."/>
            <person name="Zhang X."/>
            <person name="Suruliraj S."/>
            <person name="Warren W."/>
            <person name="Chinwalla A."/>
            <person name="Mardis E.R."/>
            <person name="Wilson R.K."/>
        </authorList>
    </citation>
    <scope>NUCLEOTIDE SEQUENCE [LARGE SCALE GENOMIC DNA]</scope>
    <source>
        <strain evidence="1 2">YIT 12057</strain>
    </source>
</reference>
<dbReference type="EMBL" id="AFBN01000005">
    <property type="protein sequence ID" value="EGF59691.1"/>
    <property type="molecule type" value="Genomic_DNA"/>
</dbReference>
<gene>
    <name evidence="1" type="ORF">HMPREF9446_00238</name>
</gene>
<organism evidence="1 2">
    <name type="scientific">Bacteroides fluxus YIT 12057</name>
    <dbReference type="NCBI Taxonomy" id="763034"/>
    <lineage>
        <taxon>Bacteria</taxon>
        <taxon>Pseudomonadati</taxon>
        <taxon>Bacteroidota</taxon>
        <taxon>Bacteroidia</taxon>
        <taxon>Bacteroidales</taxon>
        <taxon>Bacteroidaceae</taxon>
        <taxon>Bacteroides</taxon>
    </lineage>
</organism>
<dbReference type="AlphaFoldDB" id="F3PNF2"/>
<proteinExistence type="predicted"/>
<accession>F3PNF2</accession>